<dbReference type="EMBL" id="KV878587">
    <property type="protein sequence ID" value="OJJ57903.1"/>
    <property type="molecule type" value="Genomic_DNA"/>
</dbReference>
<gene>
    <name evidence="4" type="ORF">ASPSYDRAFT_132908</name>
</gene>
<accession>A0A1L9TF29</accession>
<sequence length="293" mass="33102">MAKWTFTPSQPGVRNTASWLISRQNNSNGPYQVDLSWPLGCYLVDGNALFLTATETLRRRESHRARETKTIVVAVGYPLTDSLFSPRRSTDLTPPCDNYTPPEGPDGKPNTEDHGGADKFLEFITEIVQPFIRSRVFPNISFQKTALFGHSYGGLFVLHSLFTRPSTFDIYLAASPSIWWNDCFILSELPRLCHALSFKQPPDLRLSFGSREQSPVQGPGEPLEKFERRKDAAQRRRMADNCSELYNSLLKAGYLRVLEMKEYPDEDHGSVIAPALNGAIVFMESLLSKMDDY</sequence>
<dbReference type="Pfam" id="PF00756">
    <property type="entry name" value="Esterase"/>
    <property type="match status" value="1"/>
</dbReference>
<dbReference type="RefSeq" id="XP_040701709.1">
    <property type="nucleotide sequence ID" value="XM_040840620.1"/>
</dbReference>
<proteinExistence type="inferred from homology"/>
<dbReference type="VEuPathDB" id="FungiDB:ASPSYDRAFT_132908"/>
<dbReference type="PANTHER" id="PTHR40841">
    <property type="entry name" value="SIDEROPHORE TRIACETYLFUSARININE C ESTERASE"/>
    <property type="match status" value="1"/>
</dbReference>
<protein>
    <submittedName>
        <fullName evidence="4">Uncharacterized protein</fullName>
    </submittedName>
</protein>
<dbReference type="InterPro" id="IPR052558">
    <property type="entry name" value="Siderophore_Hydrolase_D"/>
</dbReference>
<dbReference type="Gene3D" id="3.40.50.1820">
    <property type="entry name" value="alpha/beta hydrolase"/>
    <property type="match status" value="1"/>
</dbReference>
<dbReference type="PANTHER" id="PTHR40841:SF2">
    <property type="entry name" value="SIDEROPHORE-DEGRADING ESTERASE (EUROFUNG)"/>
    <property type="match status" value="1"/>
</dbReference>
<dbReference type="Proteomes" id="UP000184356">
    <property type="component" value="Unassembled WGS sequence"/>
</dbReference>
<dbReference type="GO" id="GO:0016788">
    <property type="term" value="F:hydrolase activity, acting on ester bonds"/>
    <property type="evidence" value="ECO:0007669"/>
    <property type="project" value="TreeGrafter"/>
</dbReference>
<comment type="similarity">
    <text evidence="1">Belongs to the esterase D family.</text>
</comment>
<dbReference type="InterPro" id="IPR000801">
    <property type="entry name" value="Esterase-like"/>
</dbReference>
<dbReference type="AlphaFoldDB" id="A0A1L9TF29"/>
<evidence type="ECO:0000313" key="4">
    <source>
        <dbReference type="EMBL" id="OJJ57903.1"/>
    </source>
</evidence>
<name>A0A1L9TF29_9EURO</name>
<dbReference type="GeneID" id="63756693"/>
<feature type="region of interest" description="Disordered" evidence="3">
    <location>
        <begin position="85"/>
        <end position="115"/>
    </location>
</feature>
<keyword evidence="2" id="KW-0378">Hydrolase</keyword>
<dbReference type="OrthoDB" id="446683at2759"/>
<evidence type="ECO:0000256" key="1">
    <source>
        <dbReference type="ARBA" id="ARBA00005622"/>
    </source>
</evidence>
<dbReference type="InterPro" id="IPR029058">
    <property type="entry name" value="AB_hydrolase_fold"/>
</dbReference>
<organism evidence="4 5">
    <name type="scientific">Aspergillus sydowii CBS 593.65</name>
    <dbReference type="NCBI Taxonomy" id="1036612"/>
    <lineage>
        <taxon>Eukaryota</taxon>
        <taxon>Fungi</taxon>
        <taxon>Dikarya</taxon>
        <taxon>Ascomycota</taxon>
        <taxon>Pezizomycotina</taxon>
        <taxon>Eurotiomycetes</taxon>
        <taxon>Eurotiomycetidae</taxon>
        <taxon>Eurotiales</taxon>
        <taxon>Aspergillaceae</taxon>
        <taxon>Aspergillus</taxon>
        <taxon>Aspergillus subgen. Nidulantes</taxon>
    </lineage>
</organism>
<feature type="compositionally biased region" description="Basic and acidic residues" evidence="3">
    <location>
        <begin position="105"/>
        <end position="115"/>
    </location>
</feature>
<reference evidence="5" key="1">
    <citation type="journal article" date="2017" name="Genome Biol.">
        <title>Comparative genomics reveals high biological diversity and specific adaptations in the industrially and medically important fungal genus Aspergillus.</title>
        <authorList>
            <person name="de Vries R.P."/>
            <person name="Riley R."/>
            <person name="Wiebenga A."/>
            <person name="Aguilar-Osorio G."/>
            <person name="Amillis S."/>
            <person name="Uchima C.A."/>
            <person name="Anderluh G."/>
            <person name="Asadollahi M."/>
            <person name="Askin M."/>
            <person name="Barry K."/>
            <person name="Battaglia E."/>
            <person name="Bayram O."/>
            <person name="Benocci T."/>
            <person name="Braus-Stromeyer S.A."/>
            <person name="Caldana C."/>
            <person name="Canovas D."/>
            <person name="Cerqueira G.C."/>
            <person name="Chen F."/>
            <person name="Chen W."/>
            <person name="Choi C."/>
            <person name="Clum A."/>
            <person name="Dos Santos R.A."/>
            <person name="Damasio A.R."/>
            <person name="Diallinas G."/>
            <person name="Emri T."/>
            <person name="Fekete E."/>
            <person name="Flipphi M."/>
            <person name="Freyberg S."/>
            <person name="Gallo A."/>
            <person name="Gournas C."/>
            <person name="Habgood R."/>
            <person name="Hainaut M."/>
            <person name="Harispe M.L."/>
            <person name="Henrissat B."/>
            <person name="Hilden K.S."/>
            <person name="Hope R."/>
            <person name="Hossain A."/>
            <person name="Karabika E."/>
            <person name="Karaffa L."/>
            <person name="Karanyi Z."/>
            <person name="Krasevec N."/>
            <person name="Kuo A."/>
            <person name="Kusch H."/>
            <person name="LaButti K."/>
            <person name="Lagendijk E.L."/>
            <person name="Lapidus A."/>
            <person name="Levasseur A."/>
            <person name="Lindquist E."/>
            <person name="Lipzen A."/>
            <person name="Logrieco A.F."/>
            <person name="MacCabe A."/>
            <person name="Maekelae M.R."/>
            <person name="Malavazi I."/>
            <person name="Melin P."/>
            <person name="Meyer V."/>
            <person name="Mielnichuk N."/>
            <person name="Miskei M."/>
            <person name="Molnar A.P."/>
            <person name="Mule G."/>
            <person name="Ngan C.Y."/>
            <person name="Orejas M."/>
            <person name="Orosz E."/>
            <person name="Ouedraogo J.P."/>
            <person name="Overkamp K.M."/>
            <person name="Park H.-S."/>
            <person name="Perrone G."/>
            <person name="Piumi F."/>
            <person name="Punt P.J."/>
            <person name="Ram A.F."/>
            <person name="Ramon A."/>
            <person name="Rauscher S."/>
            <person name="Record E."/>
            <person name="Riano-Pachon D.M."/>
            <person name="Robert V."/>
            <person name="Roehrig J."/>
            <person name="Ruller R."/>
            <person name="Salamov A."/>
            <person name="Salih N.S."/>
            <person name="Samson R.A."/>
            <person name="Sandor E."/>
            <person name="Sanguinetti M."/>
            <person name="Schuetze T."/>
            <person name="Sepcic K."/>
            <person name="Shelest E."/>
            <person name="Sherlock G."/>
            <person name="Sophianopoulou V."/>
            <person name="Squina F.M."/>
            <person name="Sun H."/>
            <person name="Susca A."/>
            <person name="Todd R.B."/>
            <person name="Tsang A."/>
            <person name="Unkles S.E."/>
            <person name="van de Wiele N."/>
            <person name="van Rossen-Uffink D."/>
            <person name="Oliveira J.V."/>
            <person name="Vesth T.C."/>
            <person name="Visser J."/>
            <person name="Yu J.-H."/>
            <person name="Zhou M."/>
            <person name="Andersen M.R."/>
            <person name="Archer D.B."/>
            <person name="Baker S.E."/>
            <person name="Benoit I."/>
            <person name="Brakhage A.A."/>
            <person name="Braus G.H."/>
            <person name="Fischer R."/>
            <person name="Frisvad J.C."/>
            <person name="Goldman G.H."/>
            <person name="Houbraken J."/>
            <person name="Oakley B."/>
            <person name="Pocsi I."/>
            <person name="Scazzocchio C."/>
            <person name="Seiboth B."/>
            <person name="vanKuyk P.A."/>
            <person name="Wortman J."/>
            <person name="Dyer P.S."/>
            <person name="Grigoriev I.V."/>
        </authorList>
    </citation>
    <scope>NUCLEOTIDE SEQUENCE [LARGE SCALE GENOMIC DNA]</scope>
    <source>
        <strain evidence="5">CBS 593.65</strain>
    </source>
</reference>
<evidence type="ECO:0000256" key="3">
    <source>
        <dbReference type="SAM" id="MobiDB-lite"/>
    </source>
</evidence>
<keyword evidence="5" id="KW-1185">Reference proteome</keyword>
<evidence type="ECO:0000313" key="5">
    <source>
        <dbReference type="Proteomes" id="UP000184356"/>
    </source>
</evidence>
<dbReference type="SUPFAM" id="SSF53474">
    <property type="entry name" value="alpha/beta-Hydrolases"/>
    <property type="match status" value="1"/>
</dbReference>
<evidence type="ECO:0000256" key="2">
    <source>
        <dbReference type="ARBA" id="ARBA00022801"/>
    </source>
</evidence>